<comment type="subcellular location">
    <subcellularLocation>
        <location evidence="1">Periplasm</location>
    </subcellularLocation>
</comment>
<evidence type="ECO:0000256" key="7">
    <source>
        <dbReference type="ARBA" id="ARBA00022764"/>
    </source>
</evidence>
<evidence type="ECO:0000256" key="6">
    <source>
        <dbReference type="ARBA" id="ARBA00022729"/>
    </source>
</evidence>
<evidence type="ECO:0000256" key="4">
    <source>
        <dbReference type="ARBA" id="ARBA00022448"/>
    </source>
</evidence>
<dbReference type="GO" id="GO:0046872">
    <property type="term" value="F:metal ion binding"/>
    <property type="evidence" value="ECO:0007669"/>
    <property type="project" value="UniProtKB-KW"/>
</dbReference>
<keyword evidence="10" id="KW-0406">Ion transport</keyword>
<keyword evidence="6 13" id="KW-0732">Signal</keyword>
<dbReference type="InterPro" id="IPR050492">
    <property type="entry name" value="Bact_metal-bind_prot9"/>
</dbReference>
<evidence type="ECO:0000256" key="8">
    <source>
        <dbReference type="ARBA" id="ARBA00022833"/>
    </source>
</evidence>
<protein>
    <recommendedName>
        <fullName evidence="3">High-affinity zinc uptake system protein ZnuA</fullName>
    </recommendedName>
</protein>
<dbReference type="EMBL" id="QPMH01000018">
    <property type="protein sequence ID" value="RDD60931.1"/>
    <property type="molecule type" value="Genomic_DNA"/>
</dbReference>
<dbReference type="Pfam" id="PF01297">
    <property type="entry name" value="ZnuA"/>
    <property type="match status" value="1"/>
</dbReference>
<dbReference type="PANTHER" id="PTHR42953">
    <property type="entry name" value="HIGH-AFFINITY ZINC UPTAKE SYSTEM PROTEIN ZNUA-RELATED"/>
    <property type="match status" value="1"/>
</dbReference>
<evidence type="ECO:0000256" key="5">
    <source>
        <dbReference type="ARBA" id="ARBA00022723"/>
    </source>
</evidence>
<evidence type="ECO:0000313" key="15">
    <source>
        <dbReference type="Proteomes" id="UP000253941"/>
    </source>
</evidence>
<feature type="compositionally biased region" description="Basic and acidic residues" evidence="12">
    <location>
        <begin position="138"/>
        <end position="157"/>
    </location>
</feature>
<evidence type="ECO:0000256" key="12">
    <source>
        <dbReference type="SAM" id="MobiDB-lite"/>
    </source>
</evidence>
<sequence length="338" mass="36987">MRRLGRIALQASILLAASLTTFGSAAEPSVVASINPVHSLVAGVMQGIGQPRLLVAAGQSPHTYSLRPSEAQALENADLVVWVGPSLEPFLERPVANIARPSASFRLMHVDGLRLLRIREGGTWEGHAHDEANALADEHEHAHEHRHDGEEREHDGHAVQGVPDQEVDPHLWLDPDNALVLVDAIAARLAEVDPANADAYRRNAAEMRQRIRKTEAEAQRIVAPVADIPFVVFHDAYQYFERHYRLNAAGSITLSPDQRAGARRLIEIRAKMAELGARCVFREPQFAPDLVATVIEGTDTRVGELDPLGIAHEPGPEAYPEMLLDLARNLSACLQGES</sequence>
<dbReference type="SUPFAM" id="SSF53807">
    <property type="entry name" value="Helical backbone' metal receptor"/>
    <property type="match status" value="1"/>
</dbReference>
<gene>
    <name evidence="14" type="ORF">DRB17_15850</name>
</gene>
<evidence type="ECO:0000256" key="1">
    <source>
        <dbReference type="ARBA" id="ARBA00004418"/>
    </source>
</evidence>
<name>A0A369T6I0_9PROT</name>
<feature type="chain" id="PRO_5017027330" description="High-affinity zinc uptake system protein ZnuA" evidence="13">
    <location>
        <begin position="27"/>
        <end position="338"/>
    </location>
</feature>
<evidence type="ECO:0000256" key="2">
    <source>
        <dbReference type="ARBA" id="ARBA00011028"/>
    </source>
</evidence>
<evidence type="ECO:0000313" key="14">
    <source>
        <dbReference type="EMBL" id="RDD60931.1"/>
    </source>
</evidence>
<feature type="region of interest" description="Disordered" evidence="12">
    <location>
        <begin position="138"/>
        <end position="162"/>
    </location>
</feature>
<comment type="similarity">
    <text evidence="2">Belongs to the bacterial solute-binding protein 9 family.</text>
</comment>
<keyword evidence="15" id="KW-1185">Reference proteome</keyword>
<accession>A0A369T6I0</accession>
<organism evidence="14 15">
    <name type="scientific">Ferruginivarius sediminum</name>
    <dbReference type="NCBI Taxonomy" id="2661937"/>
    <lineage>
        <taxon>Bacteria</taxon>
        <taxon>Pseudomonadati</taxon>
        <taxon>Pseudomonadota</taxon>
        <taxon>Alphaproteobacteria</taxon>
        <taxon>Rhodospirillales</taxon>
        <taxon>Rhodospirillaceae</taxon>
        <taxon>Ferruginivarius</taxon>
    </lineage>
</organism>
<feature type="signal peptide" evidence="13">
    <location>
        <begin position="1"/>
        <end position="26"/>
    </location>
</feature>
<keyword evidence="9" id="KW-0864">Zinc transport</keyword>
<keyword evidence="7" id="KW-0574">Periplasm</keyword>
<keyword evidence="11" id="KW-1015">Disulfide bond</keyword>
<comment type="caution">
    <text evidence="14">The sequence shown here is derived from an EMBL/GenBank/DDBJ whole genome shotgun (WGS) entry which is preliminary data.</text>
</comment>
<dbReference type="PANTHER" id="PTHR42953:SF3">
    <property type="entry name" value="HIGH-AFFINITY ZINC UPTAKE SYSTEM PROTEIN ZNUA"/>
    <property type="match status" value="1"/>
</dbReference>
<evidence type="ECO:0000256" key="11">
    <source>
        <dbReference type="ARBA" id="ARBA00023157"/>
    </source>
</evidence>
<dbReference type="GO" id="GO:0006829">
    <property type="term" value="P:zinc ion transport"/>
    <property type="evidence" value="ECO:0007669"/>
    <property type="project" value="UniProtKB-KW"/>
</dbReference>
<dbReference type="Proteomes" id="UP000253941">
    <property type="component" value="Unassembled WGS sequence"/>
</dbReference>
<proteinExistence type="inferred from homology"/>
<dbReference type="InterPro" id="IPR006127">
    <property type="entry name" value="ZnuA-like"/>
</dbReference>
<evidence type="ECO:0000256" key="9">
    <source>
        <dbReference type="ARBA" id="ARBA00022906"/>
    </source>
</evidence>
<dbReference type="CDD" id="cd01019">
    <property type="entry name" value="ZnuA"/>
    <property type="match status" value="1"/>
</dbReference>
<reference evidence="14 15" key="1">
    <citation type="submission" date="2018-07" db="EMBL/GenBank/DDBJ databases">
        <title>Venubactetium sediminum gen. nov., sp. nov., isolated from a marine solar saltern.</title>
        <authorList>
            <person name="Wang S."/>
        </authorList>
    </citation>
    <scope>NUCLEOTIDE SEQUENCE [LARGE SCALE GENOMIC DNA]</scope>
    <source>
        <strain evidence="14 15">WD2A32</strain>
    </source>
</reference>
<keyword evidence="8" id="KW-0862">Zinc</keyword>
<dbReference type="GO" id="GO:0042597">
    <property type="term" value="C:periplasmic space"/>
    <property type="evidence" value="ECO:0007669"/>
    <property type="project" value="UniProtKB-SubCell"/>
</dbReference>
<keyword evidence="4" id="KW-0813">Transport</keyword>
<evidence type="ECO:0000256" key="10">
    <source>
        <dbReference type="ARBA" id="ARBA00023065"/>
    </source>
</evidence>
<keyword evidence="5" id="KW-0479">Metal-binding</keyword>
<dbReference type="InterPro" id="IPR035520">
    <property type="entry name" value="ZnuA"/>
</dbReference>
<dbReference type="RefSeq" id="WP_114583197.1">
    <property type="nucleotide sequence ID" value="NZ_QPMH01000018.1"/>
</dbReference>
<evidence type="ECO:0000256" key="3">
    <source>
        <dbReference type="ARBA" id="ARBA00015915"/>
    </source>
</evidence>
<dbReference type="AlphaFoldDB" id="A0A369T6I0"/>
<evidence type="ECO:0000256" key="13">
    <source>
        <dbReference type="SAM" id="SignalP"/>
    </source>
</evidence>
<dbReference type="Gene3D" id="3.40.50.1980">
    <property type="entry name" value="Nitrogenase molybdenum iron protein domain"/>
    <property type="match status" value="2"/>
</dbReference>